<dbReference type="InterPro" id="IPR010359">
    <property type="entry name" value="IrrE_HExxH"/>
</dbReference>
<dbReference type="InterPro" id="IPR052345">
    <property type="entry name" value="Rad_response_metalloprotease"/>
</dbReference>
<dbReference type="Proteomes" id="UP000256805">
    <property type="component" value="Unassembled WGS sequence"/>
</dbReference>
<proteinExistence type="predicted"/>
<dbReference type="PANTHER" id="PTHR43236:SF2">
    <property type="entry name" value="BLL0069 PROTEIN"/>
    <property type="match status" value="1"/>
</dbReference>
<dbReference type="PANTHER" id="PTHR43236">
    <property type="entry name" value="ANTITOXIN HIGA1"/>
    <property type="match status" value="1"/>
</dbReference>
<gene>
    <name evidence="3" type="ORF">CBM2634_U120012</name>
</gene>
<name>A0A375JC72_9BURK</name>
<organism evidence="3 4">
    <name type="scientific">Cupriavidus taiwanensis</name>
    <dbReference type="NCBI Taxonomy" id="164546"/>
    <lineage>
        <taxon>Bacteria</taxon>
        <taxon>Pseudomonadati</taxon>
        <taxon>Pseudomonadota</taxon>
        <taxon>Betaproteobacteria</taxon>
        <taxon>Burkholderiales</taxon>
        <taxon>Burkholderiaceae</taxon>
        <taxon>Cupriavidus</taxon>
    </lineage>
</organism>
<evidence type="ECO:0000259" key="2">
    <source>
        <dbReference type="Pfam" id="PF06114"/>
    </source>
</evidence>
<reference evidence="3 4" key="1">
    <citation type="submission" date="2018-01" db="EMBL/GenBank/DDBJ databases">
        <authorList>
            <person name="Gaut B.S."/>
            <person name="Morton B.R."/>
            <person name="Clegg M.T."/>
            <person name="Duvall M.R."/>
        </authorList>
    </citation>
    <scope>NUCLEOTIDE SEQUENCE [LARGE SCALE GENOMIC DNA]</scope>
    <source>
        <strain evidence="3">Cupriavidus taiwanensis cmp 52</strain>
    </source>
</reference>
<evidence type="ECO:0000313" key="3">
    <source>
        <dbReference type="EMBL" id="SPS02499.1"/>
    </source>
</evidence>
<feature type="domain" description="IrrE N-terminal-like" evidence="2">
    <location>
        <begin position="51"/>
        <end position="153"/>
    </location>
</feature>
<protein>
    <recommendedName>
        <fullName evidence="2">IrrE N-terminal-like domain-containing protein</fullName>
    </recommendedName>
</protein>
<feature type="region of interest" description="Disordered" evidence="1">
    <location>
        <begin position="211"/>
        <end position="250"/>
    </location>
</feature>
<accession>A0A375JC72</accession>
<evidence type="ECO:0000256" key="1">
    <source>
        <dbReference type="SAM" id="MobiDB-lite"/>
    </source>
</evidence>
<dbReference type="AlphaFoldDB" id="A0A375JC72"/>
<dbReference type="RefSeq" id="WP_258874795.1">
    <property type="nucleotide sequence ID" value="NZ_OVTA01000075.1"/>
</dbReference>
<dbReference type="EMBL" id="OVTA01000075">
    <property type="protein sequence ID" value="SPS02499.1"/>
    <property type="molecule type" value="Genomic_DNA"/>
</dbReference>
<dbReference type="Gene3D" id="1.10.10.2910">
    <property type="match status" value="1"/>
</dbReference>
<sequence>MDEADVRQKARVFIAKVDVSGIRADLTPYVVAANAKVKKDELGEGESGYTITKPNGKHVITVNSLETDERQRFTICHEIAHIVLDLESSHEEVPSWSYAKRHSNEIACDTFAAELLMPYQQWLSLVPKEEPSLELIQHMADLFGTSFPAAASRFASLSDMPCAFVTMERGAVRYGARSTSLRQAGAWISPKSVIPVGSVAHRLRSAGISAAETDEVPVVPQSPRGRDGQRGGAAADRPRPPTCHSVQEID</sequence>
<dbReference type="Pfam" id="PF06114">
    <property type="entry name" value="Peptidase_M78"/>
    <property type="match status" value="1"/>
</dbReference>
<evidence type="ECO:0000313" key="4">
    <source>
        <dbReference type="Proteomes" id="UP000256805"/>
    </source>
</evidence>